<dbReference type="Proteomes" id="UP001434883">
    <property type="component" value="Unassembled WGS sequence"/>
</dbReference>
<evidence type="ECO:0000313" key="1">
    <source>
        <dbReference type="EMBL" id="MEQ2217489.1"/>
    </source>
</evidence>
<proteinExistence type="predicted"/>
<gene>
    <name evidence="1" type="ORF">XENOCAPTIV_012143</name>
</gene>
<reference evidence="1 2" key="1">
    <citation type="submission" date="2021-06" db="EMBL/GenBank/DDBJ databases">
        <authorList>
            <person name="Palmer J.M."/>
        </authorList>
    </citation>
    <scope>NUCLEOTIDE SEQUENCE [LARGE SCALE GENOMIC DNA]</scope>
    <source>
        <strain evidence="1 2">XC_2019</strain>
        <tissue evidence="1">Muscle</tissue>
    </source>
</reference>
<protein>
    <submittedName>
        <fullName evidence="1">Uncharacterized protein</fullName>
    </submittedName>
</protein>
<dbReference type="EMBL" id="JAHRIN010075877">
    <property type="protein sequence ID" value="MEQ2217489.1"/>
    <property type="molecule type" value="Genomic_DNA"/>
</dbReference>
<name>A0ABV0SA98_9TELE</name>
<accession>A0ABV0SA98</accession>
<evidence type="ECO:0000313" key="2">
    <source>
        <dbReference type="Proteomes" id="UP001434883"/>
    </source>
</evidence>
<organism evidence="1 2">
    <name type="scientific">Xenoophorus captivus</name>
    <dbReference type="NCBI Taxonomy" id="1517983"/>
    <lineage>
        <taxon>Eukaryota</taxon>
        <taxon>Metazoa</taxon>
        <taxon>Chordata</taxon>
        <taxon>Craniata</taxon>
        <taxon>Vertebrata</taxon>
        <taxon>Euteleostomi</taxon>
        <taxon>Actinopterygii</taxon>
        <taxon>Neopterygii</taxon>
        <taxon>Teleostei</taxon>
        <taxon>Neoteleostei</taxon>
        <taxon>Acanthomorphata</taxon>
        <taxon>Ovalentaria</taxon>
        <taxon>Atherinomorphae</taxon>
        <taxon>Cyprinodontiformes</taxon>
        <taxon>Goodeidae</taxon>
        <taxon>Xenoophorus</taxon>
    </lineage>
</organism>
<keyword evidence="2" id="KW-1185">Reference proteome</keyword>
<sequence>MADLMAIATGSIDYRCGEHGPLGPLGSRMVHLVLGLPPQQARQTLRPQLPAASTIDAENMVRSDSMSLTSPGIWSKLSHQTFPADSHYALRAAKSVRLSPLPEDPTHYQVVISGKLSPSSPECPKYAAKGLKTRQQSRSSTSYLGCPGAKCTDEHPYT</sequence>
<comment type="caution">
    <text evidence="1">The sequence shown here is derived from an EMBL/GenBank/DDBJ whole genome shotgun (WGS) entry which is preliminary data.</text>
</comment>